<reference evidence="6" key="1">
    <citation type="submission" date="2020-07" db="EMBL/GenBank/DDBJ databases">
        <title>Highly diverse flavobacterial phages as mortality factor during North Sea spring blooms.</title>
        <authorList>
            <person name="Bartlau N."/>
            <person name="Wichels A."/>
            <person name="Krohne G."/>
            <person name="Adriaenssens E.M."/>
            <person name="Heins A."/>
            <person name="Fuchs B.M."/>
            <person name="Amann R."/>
            <person name="Moraru C."/>
        </authorList>
    </citation>
    <scope>NUCLEOTIDE SEQUENCE</scope>
</reference>
<dbReference type="GO" id="GO:0004222">
    <property type="term" value="F:metalloendopeptidase activity"/>
    <property type="evidence" value="ECO:0007669"/>
    <property type="project" value="InterPro"/>
</dbReference>
<evidence type="ECO:0000256" key="3">
    <source>
        <dbReference type="ARBA" id="ARBA00022801"/>
    </source>
</evidence>
<dbReference type="GO" id="GO:0008270">
    <property type="term" value="F:zinc ion binding"/>
    <property type="evidence" value="ECO:0007669"/>
    <property type="project" value="InterPro"/>
</dbReference>
<evidence type="ECO:0000256" key="2">
    <source>
        <dbReference type="ARBA" id="ARBA00022723"/>
    </source>
</evidence>
<evidence type="ECO:0000256" key="1">
    <source>
        <dbReference type="ARBA" id="ARBA00022670"/>
    </source>
</evidence>
<name>A0A8E4UY43_9CAUD</name>
<protein>
    <submittedName>
        <fullName evidence="6">Matrixin family metalloprotease</fullName>
    </submittedName>
</protein>
<dbReference type="PROSITE" id="PS51257">
    <property type="entry name" value="PROKAR_LIPOPROTEIN"/>
    <property type="match status" value="1"/>
</dbReference>
<evidence type="ECO:0000313" key="6">
    <source>
        <dbReference type="EMBL" id="QQO97389.1"/>
    </source>
</evidence>
<proteinExistence type="predicted"/>
<keyword evidence="2" id="KW-0479">Metal-binding</keyword>
<gene>
    <name evidence="6" type="ORF">Molly1_10</name>
</gene>
<dbReference type="Pfam" id="PF00413">
    <property type="entry name" value="Peptidase_M10"/>
    <property type="match status" value="1"/>
</dbReference>
<keyword evidence="1 6" id="KW-0645">Protease</keyword>
<evidence type="ECO:0000256" key="4">
    <source>
        <dbReference type="ARBA" id="ARBA00022833"/>
    </source>
</evidence>
<accession>A0A8E4UY43</accession>
<dbReference type="InterPro" id="IPR001818">
    <property type="entry name" value="Pept_M10_metallopeptidase"/>
</dbReference>
<keyword evidence="6" id="KW-0482">Metalloprotease</keyword>
<organism evidence="6 7">
    <name type="scientific">Maribacter phage Molly_1</name>
    <dbReference type="NCBI Taxonomy" id="2745685"/>
    <lineage>
        <taxon>Viruses</taxon>
        <taxon>Duplodnaviria</taxon>
        <taxon>Heunggongvirae</taxon>
        <taxon>Uroviricota</taxon>
        <taxon>Caudoviricetes</taxon>
        <taxon>Molycolviridae</taxon>
        <taxon>Mollyvirus</taxon>
        <taxon>Mollyvirus molly</taxon>
    </lineage>
</organism>
<dbReference type="InterPro" id="IPR024079">
    <property type="entry name" value="MetalloPept_cat_dom_sf"/>
</dbReference>
<sequence>MKHLILIALSSLLFLSCSKEELTTETLFEYNSNQPTVINVEVIPTEDVTLNFAEMEYVVNSEYFHRYGIHLNLVESARIELDERITDGPQIFLPFDTDRDVVRNHIKVYVLSEDNINFWGSPSGYAMVDQLNVMIREDVQTERTVAHEIAHVLGLGHNDTKGNMMTEKVALGSSIVYDFTEEQVAIMMATIADRNLNTK</sequence>
<dbReference type="Gene3D" id="3.40.390.10">
    <property type="entry name" value="Collagenase (Catalytic Domain)"/>
    <property type="match status" value="1"/>
</dbReference>
<keyword evidence="3" id="KW-0378">Hydrolase</keyword>
<dbReference type="Proteomes" id="UP000693768">
    <property type="component" value="Segment"/>
</dbReference>
<feature type="domain" description="Peptidase M10 metallopeptidase" evidence="5">
    <location>
        <begin position="115"/>
        <end position="170"/>
    </location>
</feature>
<dbReference type="EMBL" id="MT732451">
    <property type="protein sequence ID" value="QQO97389.1"/>
    <property type="molecule type" value="Genomic_DNA"/>
</dbReference>
<dbReference type="GO" id="GO:0006508">
    <property type="term" value="P:proteolysis"/>
    <property type="evidence" value="ECO:0007669"/>
    <property type="project" value="UniProtKB-KW"/>
</dbReference>
<keyword evidence="7" id="KW-1185">Reference proteome</keyword>
<evidence type="ECO:0000259" key="5">
    <source>
        <dbReference type="Pfam" id="PF00413"/>
    </source>
</evidence>
<keyword evidence="4" id="KW-0862">Zinc</keyword>
<dbReference type="SUPFAM" id="SSF55486">
    <property type="entry name" value="Metalloproteases ('zincins'), catalytic domain"/>
    <property type="match status" value="1"/>
</dbReference>
<dbReference type="GO" id="GO:0031012">
    <property type="term" value="C:extracellular matrix"/>
    <property type="evidence" value="ECO:0007669"/>
    <property type="project" value="InterPro"/>
</dbReference>
<evidence type="ECO:0000313" key="7">
    <source>
        <dbReference type="Proteomes" id="UP000693768"/>
    </source>
</evidence>